<keyword evidence="1" id="KW-0812">Transmembrane</keyword>
<gene>
    <name evidence="2" type="ORF">D9X91_12055</name>
</gene>
<organism evidence="2 3">
    <name type="scientific">Falsibacillus albus</name>
    <dbReference type="NCBI Taxonomy" id="2478915"/>
    <lineage>
        <taxon>Bacteria</taxon>
        <taxon>Bacillati</taxon>
        <taxon>Bacillota</taxon>
        <taxon>Bacilli</taxon>
        <taxon>Bacillales</taxon>
        <taxon>Bacillaceae</taxon>
        <taxon>Falsibacillus</taxon>
    </lineage>
</organism>
<feature type="transmembrane region" description="Helical" evidence="1">
    <location>
        <begin position="12"/>
        <end position="32"/>
    </location>
</feature>
<dbReference type="InterPro" id="IPR007354">
    <property type="entry name" value="CruF-like"/>
</dbReference>
<dbReference type="EMBL" id="RCVZ01000007">
    <property type="protein sequence ID" value="RLQ95218.1"/>
    <property type="molecule type" value="Genomic_DNA"/>
</dbReference>
<dbReference type="AlphaFoldDB" id="A0A3L7JWI3"/>
<feature type="transmembrane region" description="Helical" evidence="1">
    <location>
        <begin position="107"/>
        <end position="128"/>
    </location>
</feature>
<accession>A0A3L7JWI3</accession>
<dbReference type="PANTHER" id="PTHR39419">
    <property type="entry name" value="SLL0814 PROTEIN"/>
    <property type="match status" value="1"/>
</dbReference>
<feature type="transmembrane region" description="Helical" evidence="1">
    <location>
        <begin position="137"/>
        <end position="161"/>
    </location>
</feature>
<keyword evidence="3" id="KW-1185">Reference proteome</keyword>
<proteinExistence type="predicted"/>
<evidence type="ECO:0000256" key="1">
    <source>
        <dbReference type="SAM" id="Phobius"/>
    </source>
</evidence>
<reference evidence="2 3" key="1">
    <citation type="submission" date="2018-10" db="EMBL/GenBank/DDBJ databases">
        <title>Falsibacillus sp. genome draft.</title>
        <authorList>
            <person name="Shi S."/>
        </authorList>
    </citation>
    <scope>NUCLEOTIDE SEQUENCE [LARGE SCALE GENOMIC DNA]</scope>
    <source>
        <strain evidence="2 3">GY 10110</strain>
    </source>
</reference>
<comment type="caution">
    <text evidence="2">The sequence shown here is derived from an EMBL/GenBank/DDBJ whole genome shotgun (WGS) entry which is preliminary data.</text>
</comment>
<keyword evidence="1" id="KW-0472">Membrane</keyword>
<evidence type="ECO:0000313" key="2">
    <source>
        <dbReference type="EMBL" id="RLQ95218.1"/>
    </source>
</evidence>
<sequence>MGDFEVKSREWIYRFFVLWYGAGVILVALDLLPPTLEWANSVFLILAGLISIFFAIEKFGKKMGLFLSLFIFAASMFAESLGVHTGFPFGHYSYEQDFGVRIMGVPATIGFAWIFIIFSGLSMFGWLLDKKSFTYRLLYMAASSISAVLIDMVIDPVAFNVKQYWIWKESGLYYGIPVQNFLGWFFVSFIIQTGISYAESSSMPDGALKLVWENRLKRVYAMVLLMFILTAVIAQLYAAAIVGAAGLILLRLIIGRSDRFDYTKEKFPV</sequence>
<feature type="transmembrane region" description="Helical" evidence="1">
    <location>
        <begin position="219"/>
        <end position="250"/>
    </location>
</feature>
<name>A0A3L7JWI3_9BACI</name>
<dbReference type="Pfam" id="PF04240">
    <property type="entry name" value="Caroten_synth"/>
    <property type="match status" value="1"/>
</dbReference>
<dbReference type="PANTHER" id="PTHR39419:SF1">
    <property type="entry name" value="SLL0814 PROTEIN"/>
    <property type="match status" value="1"/>
</dbReference>
<dbReference type="Proteomes" id="UP000276770">
    <property type="component" value="Unassembled WGS sequence"/>
</dbReference>
<feature type="transmembrane region" description="Helical" evidence="1">
    <location>
        <begin position="181"/>
        <end position="198"/>
    </location>
</feature>
<protein>
    <submittedName>
        <fullName evidence="2">Carotenoid biosynthesis protein</fullName>
    </submittedName>
</protein>
<keyword evidence="1" id="KW-1133">Transmembrane helix</keyword>
<feature type="transmembrane region" description="Helical" evidence="1">
    <location>
        <begin position="38"/>
        <end position="56"/>
    </location>
</feature>
<feature type="transmembrane region" description="Helical" evidence="1">
    <location>
        <begin position="63"/>
        <end position="87"/>
    </location>
</feature>
<evidence type="ECO:0000313" key="3">
    <source>
        <dbReference type="Proteomes" id="UP000276770"/>
    </source>
</evidence>